<dbReference type="eggNOG" id="ENOG50338XC">
    <property type="taxonomic scope" value="Bacteria"/>
</dbReference>
<dbReference type="RefSeq" id="WP_015153436.1">
    <property type="nucleotide sequence ID" value="NC_019695.1"/>
</dbReference>
<name>K9TWX8_CHRTP</name>
<reference evidence="1 2" key="1">
    <citation type="submission" date="2012-06" db="EMBL/GenBank/DDBJ databases">
        <title>Finished chromosome of genome of Chroococcidiopsis thermalis PCC 7203.</title>
        <authorList>
            <consortium name="US DOE Joint Genome Institute"/>
            <person name="Gugger M."/>
            <person name="Coursin T."/>
            <person name="Rippka R."/>
            <person name="Tandeau De Marsac N."/>
            <person name="Huntemann M."/>
            <person name="Wei C.-L."/>
            <person name="Han J."/>
            <person name="Detter J.C."/>
            <person name="Han C."/>
            <person name="Tapia R."/>
            <person name="Davenport K."/>
            <person name="Daligault H."/>
            <person name="Erkkila T."/>
            <person name="Gu W."/>
            <person name="Munk A.C.C."/>
            <person name="Teshima H."/>
            <person name="Xu Y."/>
            <person name="Chain P."/>
            <person name="Chen A."/>
            <person name="Krypides N."/>
            <person name="Mavromatis K."/>
            <person name="Markowitz V."/>
            <person name="Szeto E."/>
            <person name="Ivanova N."/>
            <person name="Mikhailova N."/>
            <person name="Ovchinnikova G."/>
            <person name="Pagani I."/>
            <person name="Pati A."/>
            <person name="Goodwin L."/>
            <person name="Peters L."/>
            <person name="Pitluck S."/>
            <person name="Woyke T."/>
            <person name="Kerfeld C."/>
        </authorList>
    </citation>
    <scope>NUCLEOTIDE SEQUENCE [LARGE SCALE GENOMIC DNA]</scope>
    <source>
        <strain evidence="1 2">PCC 7203</strain>
    </source>
</reference>
<proteinExistence type="predicted"/>
<dbReference type="STRING" id="251229.Chro_1362"/>
<evidence type="ECO:0000313" key="1">
    <source>
        <dbReference type="EMBL" id="AFY86888.1"/>
    </source>
</evidence>
<dbReference type="KEGG" id="cthe:Chro_1362"/>
<dbReference type="Proteomes" id="UP000010384">
    <property type="component" value="Chromosome"/>
</dbReference>
<protein>
    <recommendedName>
        <fullName evidence="3">DUF2281 domain-containing protein</fullName>
    </recommendedName>
</protein>
<dbReference type="InParanoid" id="K9TWX8"/>
<sequence>MAAREQLLNEIAQTPDVLLEEVLDFLLFAKARRTQQVSEQKKSPRPFALCAGEFTVPPDFNAPLPDEIRVILRARF</sequence>
<accession>K9TWX8</accession>
<dbReference type="AlphaFoldDB" id="K9TWX8"/>
<gene>
    <name evidence="1" type="ORF">Chro_1362</name>
</gene>
<organism evidence="1 2">
    <name type="scientific">Chroococcidiopsis thermalis (strain PCC 7203)</name>
    <dbReference type="NCBI Taxonomy" id="251229"/>
    <lineage>
        <taxon>Bacteria</taxon>
        <taxon>Bacillati</taxon>
        <taxon>Cyanobacteriota</taxon>
        <taxon>Cyanophyceae</taxon>
        <taxon>Chroococcidiopsidales</taxon>
        <taxon>Chroococcidiopsidaceae</taxon>
        <taxon>Chroococcidiopsis</taxon>
    </lineage>
</organism>
<dbReference type="HOGENOM" id="CLU_163140_9_0_3"/>
<evidence type="ECO:0000313" key="2">
    <source>
        <dbReference type="Proteomes" id="UP000010384"/>
    </source>
</evidence>
<dbReference type="EMBL" id="CP003597">
    <property type="protein sequence ID" value="AFY86888.1"/>
    <property type="molecule type" value="Genomic_DNA"/>
</dbReference>
<dbReference type="OrthoDB" id="9800503at2"/>
<keyword evidence="2" id="KW-1185">Reference proteome</keyword>
<evidence type="ECO:0008006" key="3">
    <source>
        <dbReference type="Google" id="ProtNLM"/>
    </source>
</evidence>